<keyword evidence="3 6" id="KW-0812">Transmembrane</keyword>
<evidence type="ECO:0000256" key="1">
    <source>
        <dbReference type="ARBA" id="ARBA00004141"/>
    </source>
</evidence>
<evidence type="ECO:0000256" key="4">
    <source>
        <dbReference type="ARBA" id="ARBA00022989"/>
    </source>
</evidence>
<dbReference type="GO" id="GO:0016020">
    <property type="term" value="C:membrane"/>
    <property type="evidence" value="ECO:0007669"/>
    <property type="project" value="UniProtKB-SubCell"/>
</dbReference>
<reference evidence="8" key="1">
    <citation type="submission" date="2016-10" db="EMBL/GenBank/DDBJ databases">
        <authorList>
            <person name="Varghese N."/>
            <person name="Submissions S."/>
        </authorList>
    </citation>
    <scope>NUCLEOTIDE SEQUENCE [LARGE SCALE GENOMIC DNA]</scope>
    <source>
        <strain evidence="8">DSM 44208</strain>
    </source>
</reference>
<keyword evidence="4 6" id="KW-1133">Transmembrane helix</keyword>
<keyword evidence="8" id="KW-1185">Reference proteome</keyword>
<keyword evidence="5 6" id="KW-0472">Membrane</keyword>
<comment type="similarity">
    <text evidence="2">Belongs to the TspO/BZRP family.</text>
</comment>
<sequence length="163" mass="17874">MRRRSVLRAGACTAAAAVAGNAFVGRPAMAWFRGLATPRWQLPLPAFLGVGALYYGVVGYVLARSIDRRDARSTAWSLAVLVGNEAWNGVFFGRRSTRAGFVGLCGFLVPLLALRRSVADDVPARRALAPYTAYVLLYDLPWTHRLWRLNPAPVRRRTASTGD</sequence>
<comment type="subcellular location">
    <subcellularLocation>
        <location evidence="1">Membrane</location>
        <topology evidence="1">Multi-pass membrane protein</topology>
    </subcellularLocation>
</comment>
<evidence type="ECO:0000313" key="8">
    <source>
        <dbReference type="Proteomes" id="UP000198857"/>
    </source>
</evidence>
<dbReference type="AlphaFoldDB" id="A0A1I5K074"/>
<evidence type="ECO:0000256" key="5">
    <source>
        <dbReference type="ARBA" id="ARBA00023136"/>
    </source>
</evidence>
<gene>
    <name evidence="7" type="ORF">SAMN05660464_1170</name>
</gene>
<dbReference type="EMBL" id="FOWQ01000001">
    <property type="protein sequence ID" value="SFO78417.1"/>
    <property type="molecule type" value="Genomic_DNA"/>
</dbReference>
<dbReference type="Gene3D" id="1.20.1260.100">
    <property type="entry name" value="TspO/MBR protein"/>
    <property type="match status" value="1"/>
</dbReference>
<dbReference type="RefSeq" id="WP_169063815.1">
    <property type="nucleotide sequence ID" value="NZ_FOWQ01000001.1"/>
</dbReference>
<dbReference type="InterPro" id="IPR004307">
    <property type="entry name" value="TspO_MBR"/>
</dbReference>
<dbReference type="STRING" id="1523247.SAMN05660464_1170"/>
<protein>
    <submittedName>
        <fullName evidence="7">TspO and MBR related proteins</fullName>
    </submittedName>
</protein>
<name>A0A1I5K074_9ACTN</name>
<dbReference type="InterPro" id="IPR038330">
    <property type="entry name" value="TspO/MBR-related_sf"/>
</dbReference>
<accession>A0A1I5K074</accession>
<proteinExistence type="inferred from homology"/>
<feature type="transmembrane region" description="Helical" evidence="6">
    <location>
        <begin position="46"/>
        <end position="63"/>
    </location>
</feature>
<evidence type="ECO:0000256" key="2">
    <source>
        <dbReference type="ARBA" id="ARBA00007524"/>
    </source>
</evidence>
<evidence type="ECO:0000313" key="7">
    <source>
        <dbReference type="EMBL" id="SFO78417.1"/>
    </source>
</evidence>
<dbReference type="Pfam" id="PF03073">
    <property type="entry name" value="TspO_MBR"/>
    <property type="match status" value="1"/>
</dbReference>
<dbReference type="Proteomes" id="UP000198857">
    <property type="component" value="Unassembled WGS sequence"/>
</dbReference>
<dbReference type="InterPro" id="IPR006311">
    <property type="entry name" value="TAT_signal"/>
</dbReference>
<evidence type="ECO:0000256" key="6">
    <source>
        <dbReference type="SAM" id="Phobius"/>
    </source>
</evidence>
<organism evidence="7 8">
    <name type="scientific">Geodermatophilus dictyosporus</name>
    <dbReference type="NCBI Taxonomy" id="1523247"/>
    <lineage>
        <taxon>Bacteria</taxon>
        <taxon>Bacillati</taxon>
        <taxon>Actinomycetota</taxon>
        <taxon>Actinomycetes</taxon>
        <taxon>Geodermatophilales</taxon>
        <taxon>Geodermatophilaceae</taxon>
        <taxon>Geodermatophilus</taxon>
    </lineage>
</organism>
<evidence type="ECO:0000256" key="3">
    <source>
        <dbReference type="ARBA" id="ARBA00022692"/>
    </source>
</evidence>
<dbReference type="PROSITE" id="PS51318">
    <property type="entry name" value="TAT"/>
    <property type="match status" value="1"/>
</dbReference>